<sequence length="78" mass="9129">MEFKVGNKVKLESYKRYNDYREHRNQVATITNIDYTSYAGDDLVIQIVWADKTTSAVTKNNIMPDKVTNWKQRIENGT</sequence>
<dbReference type="AlphaFoldDB" id="X0Y056"/>
<proteinExistence type="predicted"/>
<organism evidence="1">
    <name type="scientific">marine sediment metagenome</name>
    <dbReference type="NCBI Taxonomy" id="412755"/>
    <lineage>
        <taxon>unclassified sequences</taxon>
        <taxon>metagenomes</taxon>
        <taxon>ecological metagenomes</taxon>
    </lineage>
</organism>
<reference evidence="1" key="1">
    <citation type="journal article" date="2014" name="Front. Microbiol.">
        <title>High frequency of phylogenetically diverse reductive dehalogenase-homologous genes in deep subseafloor sedimentary metagenomes.</title>
        <authorList>
            <person name="Kawai M."/>
            <person name="Futagami T."/>
            <person name="Toyoda A."/>
            <person name="Takaki Y."/>
            <person name="Nishi S."/>
            <person name="Hori S."/>
            <person name="Arai W."/>
            <person name="Tsubouchi T."/>
            <person name="Morono Y."/>
            <person name="Uchiyama I."/>
            <person name="Ito T."/>
            <person name="Fujiyama A."/>
            <person name="Inagaki F."/>
            <person name="Takami H."/>
        </authorList>
    </citation>
    <scope>NUCLEOTIDE SEQUENCE</scope>
    <source>
        <strain evidence="1">Expedition CK06-06</strain>
    </source>
</reference>
<dbReference type="EMBL" id="BARS01047862">
    <property type="protein sequence ID" value="GAG30331.1"/>
    <property type="molecule type" value="Genomic_DNA"/>
</dbReference>
<accession>X0Y056</accession>
<gene>
    <name evidence="1" type="ORF">S01H1_71832</name>
</gene>
<protein>
    <submittedName>
        <fullName evidence="1">Uncharacterized protein</fullName>
    </submittedName>
</protein>
<name>X0Y056_9ZZZZ</name>
<comment type="caution">
    <text evidence="1">The sequence shown here is derived from an EMBL/GenBank/DDBJ whole genome shotgun (WGS) entry which is preliminary data.</text>
</comment>
<evidence type="ECO:0000313" key="1">
    <source>
        <dbReference type="EMBL" id="GAG30331.1"/>
    </source>
</evidence>